<organism evidence="1">
    <name type="scientific">Lepeophtheirus salmonis</name>
    <name type="common">Salmon louse</name>
    <name type="synonym">Caligus salmonis</name>
    <dbReference type="NCBI Taxonomy" id="72036"/>
    <lineage>
        <taxon>Eukaryota</taxon>
        <taxon>Metazoa</taxon>
        <taxon>Ecdysozoa</taxon>
        <taxon>Arthropoda</taxon>
        <taxon>Crustacea</taxon>
        <taxon>Multicrustacea</taxon>
        <taxon>Hexanauplia</taxon>
        <taxon>Copepoda</taxon>
        <taxon>Siphonostomatoida</taxon>
        <taxon>Caligidae</taxon>
        <taxon>Lepeophtheirus</taxon>
    </lineage>
</organism>
<reference evidence="1" key="1">
    <citation type="submission" date="2014-05" db="EMBL/GenBank/DDBJ databases">
        <authorList>
            <person name="Chronopoulou M."/>
        </authorList>
    </citation>
    <scope>NUCLEOTIDE SEQUENCE</scope>
    <source>
        <tissue evidence="1">Whole organism</tissue>
    </source>
</reference>
<protein>
    <submittedName>
        <fullName evidence="1">Uncharacterized protein</fullName>
    </submittedName>
</protein>
<name>A0A0K2UHT4_LEPSM</name>
<accession>A0A0K2UHT4</accession>
<dbReference type="EMBL" id="HACA01019890">
    <property type="protein sequence ID" value="CDW37251.1"/>
    <property type="molecule type" value="Transcribed_RNA"/>
</dbReference>
<sequence>TTAKKLSLISRGHTFEQDDPNPCIINLTGHVTLKLDSITDEILL</sequence>
<feature type="non-terminal residue" evidence="1">
    <location>
        <position position="1"/>
    </location>
</feature>
<dbReference type="AlphaFoldDB" id="A0A0K2UHT4"/>
<proteinExistence type="predicted"/>
<evidence type="ECO:0000313" key="1">
    <source>
        <dbReference type="EMBL" id="CDW37251.1"/>
    </source>
</evidence>